<keyword evidence="2" id="KW-0285">Flavoprotein</keyword>
<evidence type="ECO:0000259" key="5">
    <source>
        <dbReference type="Pfam" id="PF01494"/>
    </source>
</evidence>
<evidence type="ECO:0000256" key="1">
    <source>
        <dbReference type="ARBA" id="ARBA00001974"/>
    </source>
</evidence>
<dbReference type="Gene3D" id="3.30.70.2450">
    <property type="match status" value="1"/>
</dbReference>
<evidence type="ECO:0000256" key="3">
    <source>
        <dbReference type="ARBA" id="ARBA00022827"/>
    </source>
</evidence>
<evidence type="ECO:0000313" key="7">
    <source>
        <dbReference type="Proteomes" id="UP001437256"/>
    </source>
</evidence>
<dbReference type="SUPFAM" id="SSF51905">
    <property type="entry name" value="FAD/NAD(P)-binding domain"/>
    <property type="match status" value="1"/>
</dbReference>
<evidence type="ECO:0000256" key="2">
    <source>
        <dbReference type="ARBA" id="ARBA00022630"/>
    </source>
</evidence>
<proteinExistence type="predicted"/>
<evidence type="ECO:0000313" key="6">
    <source>
        <dbReference type="EMBL" id="KAL0071014.1"/>
    </source>
</evidence>
<dbReference type="EMBL" id="JBBXMP010000004">
    <property type="protein sequence ID" value="KAL0071014.1"/>
    <property type="molecule type" value="Genomic_DNA"/>
</dbReference>
<keyword evidence="3" id="KW-0274">FAD</keyword>
<evidence type="ECO:0000256" key="4">
    <source>
        <dbReference type="ARBA" id="ARBA00023002"/>
    </source>
</evidence>
<sequence>MTPTPLPQHSKILIVGAGPAGLATALSLVKHGIKPQDIVVVNRGVPAVENTSRAIVIHAATLEALDAIGCADDLVSRGIKGTVFQLKDPNGAPIFPLEFSSLKPYTKYPFFLVIPQTITERVLLEHAKRLGVKVHSPYTAVGMKNSDSSGGLDVSLESGDVIHANLVVGADGSKSAIRQLAGIEFVDSDGVQLRDDSPTDALQSVVADVSFAGSPPVSPQDGGLYGTLSDGTLFVLVPFSDNLDLYPTDRPVFRLISLSKVPSPAHPPLEVLQKHLDDFGPSSPTPDEPYRLSDVYWSSRFRHRSAAAVTFYKKMNSNGRVFLVGDAAHIHSPAGGQGMNLGLRDAVGLGAILGERLDSHDLDEVLDQHAKDRRERAVTTIRLTKTLVTGMTNLMSKWFTYYAIKFLLRIPYMQALLVWRLSALGNR</sequence>
<keyword evidence="4" id="KW-0560">Oxidoreductase</keyword>
<comment type="caution">
    <text evidence="6">The sequence shown here is derived from an EMBL/GenBank/DDBJ whole genome shotgun (WGS) entry which is preliminary data.</text>
</comment>
<name>A0ABR3ACF5_9AGAR</name>
<dbReference type="PANTHER" id="PTHR43004:SF19">
    <property type="entry name" value="BINDING MONOOXYGENASE, PUTATIVE (JCVI)-RELATED"/>
    <property type="match status" value="1"/>
</dbReference>
<dbReference type="PANTHER" id="PTHR43004">
    <property type="entry name" value="TRK SYSTEM POTASSIUM UPTAKE PROTEIN"/>
    <property type="match status" value="1"/>
</dbReference>
<dbReference type="InterPro" id="IPR050641">
    <property type="entry name" value="RIFMO-like"/>
</dbReference>
<comment type="cofactor">
    <cofactor evidence="1">
        <name>FAD</name>
        <dbReference type="ChEBI" id="CHEBI:57692"/>
    </cofactor>
</comment>
<gene>
    <name evidence="6" type="ORF">AAF712_001572</name>
</gene>
<dbReference type="Pfam" id="PF01494">
    <property type="entry name" value="FAD_binding_3"/>
    <property type="match status" value="1"/>
</dbReference>
<feature type="domain" description="FAD-binding" evidence="5">
    <location>
        <begin position="11"/>
        <end position="382"/>
    </location>
</feature>
<keyword evidence="7" id="KW-1185">Reference proteome</keyword>
<organism evidence="6 7">
    <name type="scientific">Marasmius tenuissimus</name>
    <dbReference type="NCBI Taxonomy" id="585030"/>
    <lineage>
        <taxon>Eukaryota</taxon>
        <taxon>Fungi</taxon>
        <taxon>Dikarya</taxon>
        <taxon>Basidiomycota</taxon>
        <taxon>Agaricomycotina</taxon>
        <taxon>Agaricomycetes</taxon>
        <taxon>Agaricomycetidae</taxon>
        <taxon>Agaricales</taxon>
        <taxon>Marasmiineae</taxon>
        <taxon>Marasmiaceae</taxon>
        <taxon>Marasmius</taxon>
    </lineage>
</organism>
<dbReference type="Gene3D" id="3.50.50.60">
    <property type="entry name" value="FAD/NAD(P)-binding domain"/>
    <property type="match status" value="1"/>
</dbReference>
<accession>A0ABR3ACF5</accession>
<dbReference type="Proteomes" id="UP001437256">
    <property type="component" value="Unassembled WGS sequence"/>
</dbReference>
<dbReference type="InterPro" id="IPR002938">
    <property type="entry name" value="FAD-bd"/>
</dbReference>
<dbReference type="InterPro" id="IPR036188">
    <property type="entry name" value="FAD/NAD-bd_sf"/>
</dbReference>
<dbReference type="PRINTS" id="PR00420">
    <property type="entry name" value="RNGMNOXGNASE"/>
</dbReference>
<reference evidence="6 7" key="1">
    <citation type="submission" date="2024-05" db="EMBL/GenBank/DDBJ databases">
        <title>A draft genome resource for the thread blight pathogen Marasmius tenuissimus strain MS-2.</title>
        <authorList>
            <person name="Yulfo-Soto G.E."/>
            <person name="Baruah I.K."/>
            <person name="Amoako-Attah I."/>
            <person name="Bukari Y."/>
            <person name="Meinhardt L.W."/>
            <person name="Bailey B.A."/>
            <person name="Cohen S.P."/>
        </authorList>
    </citation>
    <scope>NUCLEOTIDE SEQUENCE [LARGE SCALE GENOMIC DNA]</scope>
    <source>
        <strain evidence="6 7">MS-2</strain>
    </source>
</reference>
<protein>
    <recommendedName>
        <fullName evidence="5">FAD-binding domain-containing protein</fullName>
    </recommendedName>
</protein>